<accession>A0A502E142</accession>
<evidence type="ECO:0000259" key="2">
    <source>
        <dbReference type="Pfam" id="PF00535"/>
    </source>
</evidence>
<dbReference type="InterPro" id="IPR001173">
    <property type="entry name" value="Glyco_trans_2-like"/>
</dbReference>
<organism evidence="3 4">
    <name type="scientific">Mycolicibacterium hodleri</name>
    <dbReference type="NCBI Taxonomy" id="49897"/>
    <lineage>
        <taxon>Bacteria</taxon>
        <taxon>Bacillati</taxon>
        <taxon>Actinomycetota</taxon>
        <taxon>Actinomycetes</taxon>
        <taxon>Mycobacteriales</taxon>
        <taxon>Mycobacteriaceae</taxon>
        <taxon>Mycolicibacterium</taxon>
    </lineage>
</organism>
<dbReference type="Proteomes" id="UP000320095">
    <property type="component" value="Unassembled WGS sequence"/>
</dbReference>
<protein>
    <submittedName>
        <fullName evidence="3">Glycosyltransferase</fullName>
    </submittedName>
</protein>
<feature type="region of interest" description="Disordered" evidence="1">
    <location>
        <begin position="291"/>
        <end position="327"/>
    </location>
</feature>
<dbReference type="SUPFAM" id="SSF53448">
    <property type="entry name" value="Nucleotide-diphospho-sugar transferases"/>
    <property type="match status" value="1"/>
</dbReference>
<keyword evidence="3" id="KW-0808">Transferase</keyword>
<evidence type="ECO:0000313" key="4">
    <source>
        <dbReference type="Proteomes" id="UP000320095"/>
    </source>
</evidence>
<dbReference type="OrthoDB" id="3177103at2"/>
<keyword evidence="4" id="KW-1185">Reference proteome</keyword>
<dbReference type="Gene3D" id="3.90.550.10">
    <property type="entry name" value="Spore Coat Polysaccharide Biosynthesis Protein SpsA, Chain A"/>
    <property type="match status" value="1"/>
</dbReference>
<dbReference type="PANTHER" id="PTHR22916">
    <property type="entry name" value="GLYCOSYLTRANSFERASE"/>
    <property type="match status" value="1"/>
</dbReference>
<sequence>MGHRFMTADVARPGVPKVSICIPAYEAERHLQATLDSVLAQNYDDFEVVIVDNNSSDRTGDIVASLHDKRVRVIRNATTLPIVDNFNWAVEQSRGDYVKLLCADDTLEPDCIAAQVRVMDANPGVVLVAIRTDFIDEVGDLLRPAKGLRGINGRQSAQRTIRQVVRSGTNPIGPPVAALFRRAEFDKCGGFRGGLLFPLELDLWVRLLQHGDFFGLTETLASFRICAGTVTALTSSRSQLAQMIEFARRLTNNPRWRISTGDRLVGLVNAFDKQLRRDVLYLMSSARSARRRRTHGGGASLEAQDSSSRRVESAHGKGKFNGIRNFN</sequence>
<dbReference type="Pfam" id="PF00535">
    <property type="entry name" value="Glycos_transf_2"/>
    <property type="match status" value="1"/>
</dbReference>
<proteinExistence type="predicted"/>
<gene>
    <name evidence="3" type="ORF">EAH80_23790</name>
</gene>
<dbReference type="InterPro" id="IPR029044">
    <property type="entry name" value="Nucleotide-diphossugar_trans"/>
</dbReference>
<dbReference type="PANTHER" id="PTHR22916:SF3">
    <property type="entry name" value="UDP-GLCNAC:BETAGAL BETA-1,3-N-ACETYLGLUCOSAMINYLTRANSFERASE-LIKE PROTEIN 1"/>
    <property type="match status" value="1"/>
</dbReference>
<evidence type="ECO:0000256" key="1">
    <source>
        <dbReference type="SAM" id="MobiDB-lite"/>
    </source>
</evidence>
<comment type="caution">
    <text evidence="3">The sequence shown here is derived from an EMBL/GenBank/DDBJ whole genome shotgun (WGS) entry which is preliminary data.</text>
</comment>
<name>A0A502E142_9MYCO</name>
<dbReference type="GO" id="GO:0016758">
    <property type="term" value="F:hexosyltransferase activity"/>
    <property type="evidence" value="ECO:0007669"/>
    <property type="project" value="UniProtKB-ARBA"/>
</dbReference>
<feature type="domain" description="Glycosyltransferase 2-like" evidence="2">
    <location>
        <begin position="19"/>
        <end position="187"/>
    </location>
</feature>
<dbReference type="EMBL" id="RCZG01000012">
    <property type="protein sequence ID" value="TPG31508.1"/>
    <property type="molecule type" value="Genomic_DNA"/>
</dbReference>
<reference evidence="3 4" key="1">
    <citation type="journal article" date="2019" name="Environ. Microbiol.">
        <title>Species interactions and distinct microbial communities in high Arctic permafrost affected cryosols are associated with the CH4 and CO2 gas fluxes.</title>
        <authorList>
            <person name="Altshuler I."/>
            <person name="Hamel J."/>
            <person name="Turney S."/>
            <person name="Magnuson E."/>
            <person name="Levesque R."/>
            <person name="Greer C."/>
            <person name="Whyte L.G."/>
        </authorList>
    </citation>
    <scope>NUCLEOTIDE SEQUENCE [LARGE SCALE GENOMIC DNA]</scope>
    <source>
        <strain evidence="3 4">S5.20</strain>
    </source>
</reference>
<evidence type="ECO:0000313" key="3">
    <source>
        <dbReference type="EMBL" id="TPG31508.1"/>
    </source>
</evidence>
<dbReference type="AlphaFoldDB" id="A0A502E142"/>